<feature type="domain" description="CASTOR ACT" evidence="1">
    <location>
        <begin position="54"/>
        <end position="114"/>
    </location>
</feature>
<organism evidence="2 3">
    <name type="scientific">Bifidobacterium asteroides</name>
    <dbReference type="NCBI Taxonomy" id="1684"/>
    <lineage>
        <taxon>Bacteria</taxon>
        <taxon>Bacillati</taxon>
        <taxon>Actinomycetota</taxon>
        <taxon>Actinomycetes</taxon>
        <taxon>Bifidobacteriales</taxon>
        <taxon>Bifidobacteriaceae</taxon>
        <taxon>Bifidobacterium</taxon>
    </lineage>
</organism>
<evidence type="ECO:0000313" key="2">
    <source>
        <dbReference type="EMBL" id="PXY82356.1"/>
    </source>
</evidence>
<accession>A0A318M4N0</accession>
<reference evidence="2 3" key="1">
    <citation type="submission" date="2018-05" db="EMBL/GenBank/DDBJ databases">
        <title>Reference genomes for bee gut microbiota database.</title>
        <authorList>
            <person name="Ellegaard K.M."/>
        </authorList>
    </citation>
    <scope>NUCLEOTIDE SEQUENCE [LARGE SCALE GENOMIC DNA]</scope>
    <source>
        <strain evidence="2 3">ESL0200</strain>
    </source>
</reference>
<protein>
    <submittedName>
        <fullName evidence="2">ACT domain-containing protein</fullName>
    </submittedName>
</protein>
<dbReference type="Pfam" id="PF13840">
    <property type="entry name" value="ACT_7"/>
    <property type="match status" value="1"/>
</dbReference>
<dbReference type="PIRSF" id="PIRSF008459">
    <property type="entry name" value="UCP008459"/>
    <property type="match status" value="1"/>
</dbReference>
<evidence type="ECO:0000259" key="1">
    <source>
        <dbReference type="Pfam" id="PF13840"/>
    </source>
</evidence>
<proteinExistence type="predicted"/>
<gene>
    <name evidence="2" type="ORF">DKK75_05230</name>
</gene>
<dbReference type="SUPFAM" id="SSF55021">
    <property type="entry name" value="ACT-like"/>
    <property type="match status" value="2"/>
</dbReference>
<dbReference type="Gene3D" id="3.30.2130.10">
    <property type="entry name" value="VC0802-like"/>
    <property type="match status" value="1"/>
</dbReference>
<dbReference type="InterPro" id="IPR045865">
    <property type="entry name" value="ACT-like_dom_sf"/>
</dbReference>
<dbReference type="OrthoDB" id="5615858at2"/>
<dbReference type="InterPro" id="IPR016540">
    <property type="entry name" value="UCP008459"/>
</dbReference>
<dbReference type="EMBL" id="QGLL01000008">
    <property type="protein sequence ID" value="PXY82356.1"/>
    <property type="molecule type" value="Genomic_DNA"/>
</dbReference>
<comment type="caution">
    <text evidence="2">The sequence shown here is derived from an EMBL/GenBank/DDBJ whole genome shotgun (WGS) entry which is preliminary data.</text>
</comment>
<dbReference type="AlphaFoldDB" id="A0A318M4N0"/>
<dbReference type="Proteomes" id="UP000247744">
    <property type="component" value="Unassembled WGS sequence"/>
</dbReference>
<evidence type="ECO:0000313" key="3">
    <source>
        <dbReference type="Proteomes" id="UP000247744"/>
    </source>
</evidence>
<sequence>MRIQPIKADLTVCKVADYTEIDLNSPYVFTGRTDQEASLVCPADMVPSQTLERSDGWRAFRIQGILDFSLIGILAPIATILADKGIGIFAVSTYNTDYVLTKAEDFPAALDALSNSGYAIS</sequence>
<name>A0A318M4N0_9BIFI</name>
<dbReference type="InterPro" id="IPR027795">
    <property type="entry name" value="CASTOR_ACT_dom"/>
</dbReference>